<accession>A0ACB6RAI5</accession>
<evidence type="ECO:0000313" key="1">
    <source>
        <dbReference type="EMBL" id="KAF2475355.1"/>
    </source>
</evidence>
<gene>
    <name evidence="1" type="ORF">BDR25DRAFT_350739</name>
</gene>
<proteinExistence type="predicted"/>
<sequence length="530" mass="59171">MGPDEGTRVPWTEFRKGSNADLVGSGMAVPKIERSRASEAEAKDDQGRRDELLNMPKRWKKHWDTCFRKQNKLNQLIEEEGKAKDDPSKLACGVRGIPLSRRKSAVVSKDISRQTDNQSERNDRAIDGNDDKGANMTDSFYTARTSSLRNNAYFALIFLAPSSNLPTYFFSSTTINLQSYASNPDYSNTSNNDIFVPSCGGFMHYPGIPTNQKFVKDLVKGTLMPRIEDKSEVKTQYRVGANLSKREEASHIDWLILGIALDLSLLVSWKQLRSSSGKLCKNQSLTFDFDFEISRCMRIWILSLSTPVVFLPTLDCHGIYPTGSNIPSQQLGNLMGLSVHSLLGIVMINRKNRPAHVKTLVSLPLLQSPTMLSTQVSGVVYVASAPVWSQPISNASGKSSIFYHSHGTCALVGKGVASRDCEQLNWDAVETHEDFLKKRRSIYNTNQLLLVKRLITVVAAVYQSMISDKSPRCQATNRVYPRDSGPYQLITTSETRKVCLMETKWISMEVSPVLYHFTSSADGTVSILIE</sequence>
<dbReference type="Proteomes" id="UP000799755">
    <property type="component" value="Unassembled WGS sequence"/>
</dbReference>
<reference evidence="1" key="1">
    <citation type="journal article" date="2020" name="Stud. Mycol.">
        <title>101 Dothideomycetes genomes: a test case for predicting lifestyles and emergence of pathogens.</title>
        <authorList>
            <person name="Haridas S."/>
            <person name="Albert R."/>
            <person name="Binder M."/>
            <person name="Bloem J."/>
            <person name="Labutti K."/>
            <person name="Salamov A."/>
            <person name="Andreopoulos B."/>
            <person name="Baker S."/>
            <person name="Barry K."/>
            <person name="Bills G."/>
            <person name="Bluhm B."/>
            <person name="Cannon C."/>
            <person name="Castanera R."/>
            <person name="Culley D."/>
            <person name="Daum C."/>
            <person name="Ezra D."/>
            <person name="Gonzalez J."/>
            <person name="Henrissat B."/>
            <person name="Kuo A."/>
            <person name="Liang C."/>
            <person name="Lipzen A."/>
            <person name="Lutzoni F."/>
            <person name="Magnuson J."/>
            <person name="Mondo S."/>
            <person name="Nolan M."/>
            <person name="Ohm R."/>
            <person name="Pangilinan J."/>
            <person name="Park H.-J."/>
            <person name="Ramirez L."/>
            <person name="Alfaro M."/>
            <person name="Sun H."/>
            <person name="Tritt A."/>
            <person name="Yoshinaga Y."/>
            <person name="Zwiers L.-H."/>
            <person name="Turgeon B."/>
            <person name="Goodwin S."/>
            <person name="Spatafora J."/>
            <person name="Crous P."/>
            <person name="Grigoriev I."/>
        </authorList>
    </citation>
    <scope>NUCLEOTIDE SEQUENCE</scope>
    <source>
        <strain evidence="1">ATCC 200398</strain>
    </source>
</reference>
<evidence type="ECO:0000313" key="2">
    <source>
        <dbReference type="Proteomes" id="UP000799755"/>
    </source>
</evidence>
<dbReference type="EMBL" id="MU003496">
    <property type="protein sequence ID" value="KAF2475355.1"/>
    <property type="molecule type" value="Genomic_DNA"/>
</dbReference>
<keyword evidence="2" id="KW-1185">Reference proteome</keyword>
<comment type="caution">
    <text evidence="1">The sequence shown here is derived from an EMBL/GenBank/DDBJ whole genome shotgun (WGS) entry which is preliminary data.</text>
</comment>
<organism evidence="1 2">
    <name type="scientific">Lindgomyces ingoldianus</name>
    <dbReference type="NCBI Taxonomy" id="673940"/>
    <lineage>
        <taxon>Eukaryota</taxon>
        <taxon>Fungi</taxon>
        <taxon>Dikarya</taxon>
        <taxon>Ascomycota</taxon>
        <taxon>Pezizomycotina</taxon>
        <taxon>Dothideomycetes</taxon>
        <taxon>Pleosporomycetidae</taxon>
        <taxon>Pleosporales</taxon>
        <taxon>Lindgomycetaceae</taxon>
        <taxon>Lindgomyces</taxon>
    </lineage>
</organism>
<name>A0ACB6RAI5_9PLEO</name>
<protein>
    <submittedName>
        <fullName evidence="1">Uncharacterized protein</fullName>
    </submittedName>
</protein>